<keyword evidence="3" id="KW-1185">Reference proteome</keyword>
<dbReference type="EMBL" id="JASWJB010000004">
    <property type="protein sequence ID" value="KAK2616567.1"/>
    <property type="molecule type" value="Genomic_DNA"/>
</dbReference>
<sequence>MAGVIQVGDVIKFSEIAWTVWNYGWASERNAGDNYRAFGTDVRTLLAGLKKLENAVAEAQTSLHDHGARRNDILGGDKTSLGEIIGDYEETLKECRKLLEKNHRYDQTTGPMRNIDWNINIMPQVEHLQRRIQMHNTRIQHVLRPFQIDLIRKIHEDLVRRLTSMHKDVLGIKRDFKTLLDKYYPEVAKEIEQQSKQELCSLDIPGSLVGRLEEMFGRRRLDQPRTLQELTDCFLIHMKRSTVQLPLGPENAGQYPSVACYVALLKCQVIMRRIKGSNELQNPPRISHWPGYIDFLEEASFFSCFSELSHQCSRFRTELKAPNASHCEDEMLIFWDEDERNVKKPRQTIGPPYDFLLEVPLVPEIDATTTWRMMRLSRKTGSDHHFRIRDSWGNIDQPSTEEPTVVDFNIHTATLVPIYADPVTREEGTLVPLEIILEDNDKNYKYCFRDLKDILLFQEAITGFKVVAGYTQPHTAAFFVRPGQEESFLENVTVQLWIPSSVKGYPDNGDTNHRRPSSGSQSSAPPTPYYQSRANSIASSLSTAAVSFKSWSSSGSDDTISLKVDGVAATAGYGVIRPCPRNPLLVLFTRSPDSSKPKRSIMAIKIDDETRTNPERCNCQKTRTCRIAALEQRHGRFHAQKLEHSAKWNLLPLVTAPDWGGLLRVSILFPTVEARERFSGSHCECKMATESDIDTCLSKLHQGLLGIVRVLYRRQMIMWQEQRHKQKEVDTYPPSGFSKY</sequence>
<evidence type="ECO:0000313" key="3">
    <source>
        <dbReference type="Proteomes" id="UP001251528"/>
    </source>
</evidence>
<comment type="caution">
    <text evidence="2">The sequence shown here is derived from an EMBL/GenBank/DDBJ whole genome shotgun (WGS) entry which is preliminary data.</text>
</comment>
<evidence type="ECO:0000256" key="1">
    <source>
        <dbReference type="SAM" id="MobiDB-lite"/>
    </source>
</evidence>
<feature type="compositionally biased region" description="Polar residues" evidence="1">
    <location>
        <begin position="517"/>
        <end position="531"/>
    </location>
</feature>
<proteinExistence type="predicted"/>
<dbReference type="AlphaFoldDB" id="A0AAJ0G2I3"/>
<evidence type="ECO:0000313" key="2">
    <source>
        <dbReference type="EMBL" id="KAK2616567.1"/>
    </source>
</evidence>
<feature type="region of interest" description="Disordered" evidence="1">
    <location>
        <begin position="505"/>
        <end position="531"/>
    </location>
</feature>
<gene>
    <name evidence="2" type="ORF">QQS21_000390</name>
</gene>
<protein>
    <submittedName>
        <fullName evidence="2">Uncharacterized protein</fullName>
    </submittedName>
</protein>
<reference evidence="2" key="1">
    <citation type="submission" date="2023-06" db="EMBL/GenBank/DDBJ databases">
        <title>Conoideocrella luteorostrata (Hypocreales: Clavicipitaceae), a potential biocontrol fungus for elongate hemlock scale in United States Christmas tree production areas.</title>
        <authorList>
            <person name="Barrett H."/>
            <person name="Lovett B."/>
            <person name="Macias A.M."/>
            <person name="Stajich J.E."/>
            <person name="Kasson M.T."/>
        </authorList>
    </citation>
    <scope>NUCLEOTIDE SEQUENCE</scope>
    <source>
        <strain evidence="2">ARSEF 14590</strain>
    </source>
</reference>
<accession>A0AAJ0G2I3</accession>
<name>A0AAJ0G2I3_9HYPO</name>
<organism evidence="2 3">
    <name type="scientific">Conoideocrella luteorostrata</name>
    <dbReference type="NCBI Taxonomy" id="1105319"/>
    <lineage>
        <taxon>Eukaryota</taxon>
        <taxon>Fungi</taxon>
        <taxon>Dikarya</taxon>
        <taxon>Ascomycota</taxon>
        <taxon>Pezizomycotina</taxon>
        <taxon>Sordariomycetes</taxon>
        <taxon>Hypocreomycetidae</taxon>
        <taxon>Hypocreales</taxon>
        <taxon>Clavicipitaceae</taxon>
        <taxon>Conoideocrella</taxon>
    </lineage>
</organism>
<dbReference type="Proteomes" id="UP001251528">
    <property type="component" value="Unassembled WGS sequence"/>
</dbReference>